<dbReference type="Proteomes" id="UP001652620">
    <property type="component" value="Chromosome 2"/>
</dbReference>
<dbReference type="Pfam" id="PF03184">
    <property type="entry name" value="DDE_1"/>
    <property type="match status" value="1"/>
</dbReference>
<dbReference type="PANTHER" id="PTHR19303:SF16">
    <property type="entry name" value="JERKY PROTEIN HOMOLOG-LIKE"/>
    <property type="match status" value="1"/>
</dbReference>
<gene>
    <name evidence="4" type="primary">LOC125776643</name>
</gene>
<dbReference type="PANTHER" id="PTHR19303">
    <property type="entry name" value="TRANSPOSON"/>
    <property type="match status" value="1"/>
</dbReference>
<accession>A0ABM3JA17</accession>
<reference evidence="3" key="1">
    <citation type="submission" date="2025-05" db="UniProtKB">
        <authorList>
            <consortium name="RefSeq"/>
        </authorList>
    </citation>
    <scope>NUCLEOTIDE SEQUENCE [LARGE SCALE GENOMIC DNA]</scope>
</reference>
<feature type="domain" description="HTH CENPB-type" evidence="2">
    <location>
        <begin position="1"/>
        <end position="27"/>
    </location>
</feature>
<dbReference type="GeneID" id="125776643"/>
<protein>
    <submittedName>
        <fullName evidence="4">Jerky protein homolog-like</fullName>
    </submittedName>
</protein>
<evidence type="ECO:0000256" key="1">
    <source>
        <dbReference type="ARBA" id="ARBA00023125"/>
    </source>
</evidence>
<dbReference type="RefSeq" id="XP_049306061.1">
    <property type="nucleotide sequence ID" value="XM_049450104.1"/>
</dbReference>
<organism evidence="3 4">
    <name type="scientific">Bactrocera dorsalis</name>
    <name type="common">Oriental fruit fly</name>
    <name type="synonym">Dacus dorsalis</name>
    <dbReference type="NCBI Taxonomy" id="27457"/>
    <lineage>
        <taxon>Eukaryota</taxon>
        <taxon>Metazoa</taxon>
        <taxon>Ecdysozoa</taxon>
        <taxon>Arthropoda</taxon>
        <taxon>Hexapoda</taxon>
        <taxon>Insecta</taxon>
        <taxon>Pterygota</taxon>
        <taxon>Neoptera</taxon>
        <taxon>Endopterygota</taxon>
        <taxon>Diptera</taxon>
        <taxon>Brachycera</taxon>
        <taxon>Muscomorpha</taxon>
        <taxon>Tephritoidea</taxon>
        <taxon>Tephritidae</taxon>
        <taxon>Bactrocera</taxon>
        <taxon>Bactrocera</taxon>
    </lineage>
</organism>
<keyword evidence="3" id="KW-1185">Reference proteome</keyword>
<dbReference type="InterPro" id="IPR006600">
    <property type="entry name" value="HTH_CenpB_DNA-bd_dom"/>
</dbReference>
<dbReference type="InterPro" id="IPR050863">
    <property type="entry name" value="CenT-Element_Derived"/>
</dbReference>
<evidence type="ECO:0000313" key="3">
    <source>
        <dbReference type="Proteomes" id="UP001652620"/>
    </source>
</evidence>
<name>A0ABM3JA17_BACDO</name>
<evidence type="ECO:0000313" key="4">
    <source>
        <dbReference type="RefSeq" id="XP_049306061.1"/>
    </source>
</evidence>
<dbReference type="InterPro" id="IPR004875">
    <property type="entry name" value="DDE_SF_endonuclease_dom"/>
</dbReference>
<reference evidence="4" key="2">
    <citation type="submission" date="2025-08" db="UniProtKB">
        <authorList>
            <consortium name="RefSeq"/>
        </authorList>
    </citation>
    <scope>IDENTIFICATION</scope>
    <source>
        <tissue evidence="4">Adult</tissue>
    </source>
</reference>
<keyword evidence="1" id="KW-0238">DNA-binding</keyword>
<sequence length="418" mass="48146">MYNNESLKASDGWFQKFKKRFSVRNLKICGESLSARPDLVPAFQNKLYNVIEAENLLDDQIYDADESGLFWKMFPDKTLVHFKEKSAPGTKMSKERIITFLCCANKTGSHKLQIAVVGKSKNPRSFKKQRVIEYYSSKNAWMTTYIFTEWFFKSFIPQVKNYHTENSLPKKGLLILDNATCHGEPLTSECGQNKTMFLPPNCTSIIQPMDQNAIRLTKLYYKKDLLCELVNSESDSTDIFLKQFSMYDACELLKRSWNRVSDSTLKSCWKNIHTQRWASEDNIPLSVLQQELPESDLSARFEEIEEFRAITNLFRRNTDVELSEDEVLAWINDSGSSVVACSSSELVTEDEEAESNMIKRVKNHEAVQALNTSIDWAKQRGIDTDQILVLKEMRNKALEACVLKQKQTCITNFVKKTS</sequence>
<evidence type="ECO:0000259" key="2">
    <source>
        <dbReference type="PROSITE" id="PS51253"/>
    </source>
</evidence>
<proteinExistence type="predicted"/>
<dbReference type="PROSITE" id="PS51253">
    <property type="entry name" value="HTH_CENPB"/>
    <property type="match status" value="1"/>
</dbReference>